<dbReference type="KEGG" id="dez:DKM44_03980"/>
<comment type="similarity">
    <text evidence="2 4">Belongs to the bacterial solute-binding protein 3 family.</text>
</comment>
<name>A0A2Z3JHP0_9DEIO</name>
<accession>A0A2Z3JHP0</accession>
<dbReference type="PROSITE" id="PS51257">
    <property type="entry name" value="PROKAR_LIPOPROTEIN"/>
    <property type="match status" value="1"/>
</dbReference>
<gene>
    <name evidence="8" type="ORF">DKM44_03980</name>
</gene>
<evidence type="ECO:0000256" key="4">
    <source>
        <dbReference type="RuleBase" id="RU003744"/>
    </source>
</evidence>
<sequence length="247" mass="26252">MNKMLICAALSCFALAAQATAASCLADVKAGGLSVVTSPDYPPFESLDKSNKIVGFDIDLINLVGQQMGVKVNVVGQSFDGLIPSLLARKADLVAAGITITDERKKSVAFSLPYISGPNAIVVRKETTGIKKLADLAGKSVAVQLGTAQEKLVGDVKGANVKSYNLYTDAALAVQTRQADAMVLHKTVADTFVKIYPDLKIVGTLGSLRTAFAMRKDCADLTNRVNAALIQLRNSGEMDKLVTKWFK</sequence>
<comment type="subcellular location">
    <subcellularLocation>
        <location evidence="1">Cell envelope</location>
    </subcellularLocation>
</comment>
<keyword evidence="9" id="KW-1185">Reference proteome</keyword>
<evidence type="ECO:0000259" key="6">
    <source>
        <dbReference type="SMART" id="SM00062"/>
    </source>
</evidence>
<dbReference type="PANTHER" id="PTHR35936:SF17">
    <property type="entry name" value="ARGININE-BINDING EXTRACELLULAR PROTEIN ARTP"/>
    <property type="match status" value="1"/>
</dbReference>
<feature type="chain" id="PRO_5016455135" evidence="5">
    <location>
        <begin position="22"/>
        <end position="247"/>
    </location>
</feature>
<dbReference type="Pfam" id="PF00497">
    <property type="entry name" value="SBP_bac_3"/>
    <property type="match status" value="1"/>
</dbReference>
<keyword evidence="3 5" id="KW-0732">Signal</keyword>
<feature type="domain" description="Solute-binding protein family 3/N-terminal" evidence="6">
    <location>
        <begin position="32"/>
        <end position="247"/>
    </location>
</feature>
<dbReference type="InterPro" id="IPR001320">
    <property type="entry name" value="Iontro_rcpt_C"/>
</dbReference>
<feature type="signal peptide" evidence="5">
    <location>
        <begin position="1"/>
        <end position="21"/>
    </location>
</feature>
<dbReference type="PANTHER" id="PTHR35936">
    <property type="entry name" value="MEMBRANE-BOUND LYTIC MUREIN TRANSGLYCOSYLASE F"/>
    <property type="match status" value="1"/>
</dbReference>
<dbReference type="SMART" id="SM00062">
    <property type="entry name" value="PBPb"/>
    <property type="match status" value="1"/>
</dbReference>
<protein>
    <submittedName>
        <fullName evidence="8">Basic amino acid ABC transporter substrate-binding protein</fullName>
    </submittedName>
</protein>
<reference evidence="8 9" key="1">
    <citation type="submission" date="2018-05" db="EMBL/GenBank/DDBJ databases">
        <title>Complete Genome Sequence of Deinococcus sp. strain 17bor-2.</title>
        <authorList>
            <person name="Srinivasan S."/>
        </authorList>
    </citation>
    <scope>NUCLEOTIDE SEQUENCE [LARGE SCALE GENOMIC DNA]</scope>
    <source>
        <strain evidence="8 9">17bor-2</strain>
    </source>
</reference>
<dbReference type="GO" id="GO:0030313">
    <property type="term" value="C:cell envelope"/>
    <property type="evidence" value="ECO:0007669"/>
    <property type="project" value="UniProtKB-SubCell"/>
</dbReference>
<dbReference type="OrthoDB" id="9774451at2"/>
<evidence type="ECO:0000256" key="3">
    <source>
        <dbReference type="ARBA" id="ARBA00022729"/>
    </source>
</evidence>
<evidence type="ECO:0000259" key="7">
    <source>
        <dbReference type="SMART" id="SM00079"/>
    </source>
</evidence>
<dbReference type="EMBL" id="CP029494">
    <property type="protein sequence ID" value="AWN22499.1"/>
    <property type="molecule type" value="Genomic_DNA"/>
</dbReference>
<dbReference type="GO" id="GO:0016020">
    <property type="term" value="C:membrane"/>
    <property type="evidence" value="ECO:0007669"/>
    <property type="project" value="InterPro"/>
</dbReference>
<organism evidence="8 9">
    <name type="scientific">Deinococcus irradiatisoli</name>
    <dbReference type="NCBI Taxonomy" id="2202254"/>
    <lineage>
        <taxon>Bacteria</taxon>
        <taxon>Thermotogati</taxon>
        <taxon>Deinococcota</taxon>
        <taxon>Deinococci</taxon>
        <taxon>Deinococcales</taxon>
        <taxon>Deinococcaceae</taxon>
        <taxon>Deinococcus</taxon>
    </lineage>
</organism>
<dbReference type="SUPFAM" id="SSF53850">
    <property type="entry name" value="Periplasmic binding protein-like II"/>
    <property type="match status" value="1"/>
</dbReference>
<dbReference type="InterPro" id="IPR018313">
    <property type="entry name" value="SBP_3_CS"/>
</dbReference>
<dbReference type="Gene3D" id="3.40.190.10">
    <property type="entry name" value="Periplasmic binding protein-like II"/>
    <property type="match status" value="2"/>
</dbReference>
<dbReference type="Proteomes" id="UP000245368">
    <property type="component" value="Chromosome"/>
</dbReference>
<dbReference type="InterPro" id="IPR001638">
    <property type="entry name" value="Solute-binding_3/MltF_N"/>
</dbReference>
<proteinExistence type="inferred from homology"/>
<dbReference type="RefSeq" id="WP_109825621.1">
    <property type="nucleotide sequence ID" value="NZ_CP029494.1"/>
</dbReference>
<evidence type="ECO:0000256" key="2">
    <source>
        <dbReference type="ARBA" id="ARBA00010333"/>
    </source>
</evidence>
<dbReference type="GO" id="GO:0015276">
    <property type="term" value="F:ligand-gated monoatomic ion channel activity"/>
    <property type="evidence" value="ECO:0007669"/>
    <property type="project" value="InterPro"/>
</dbReference>
<dbReference type="CDD" id="cd13624">
    <property type="entry name" value="PBP2_Arg_Lys_His"/>
    <property type="match status" value="1"/>
</dbReference>
<evidence type="ECO:0000256" key="5">
    <source>
        <dbReference type="SAM" id="SignalP"/>
    </source>
</evidence>
<evidence type="ECO:0000256" key="1">
    <source>
        <dbReference type="ARBA" id="ARBA00004196"/>
    </source>
</evidence>
<dbReference type="PROSITE" id="PS01039">
    <property type="entry name" value="SBP_BACTERIAL_3"/>
    <property type="match status" value="1"/>
</dbReference>
<evidence type="ECO:0000313" key="8">
    <source>
        <dbReference type="EMBL" id="AWN22499.1"/>
    </source>
</evidence>
<feature type="domain" description="Ionotropic glutamate receptor C-terminal" evidence="7">
    <location>
        <begin position="32"/>
        <end position="247"/>
    </location>
</feature>
<dbReference type="AlphaFoldDB" id="A0A2Z3JHP0"/>
<evidence type="ECO:0000313" key="9">
    <source>
        <dbReference type="Proteomes" id="UP000245368"/>
    </source>
</evidence>
<dbReference type="SMART" id="SM00079">
    <property type="entry name" value="PBPe"/>
    <property type="match status" value="1"/>
</dbReference>